<reference evidence="2 3" key="1">
    <citation type="submission" date="2024-02" db="EMBL/GenBank/DDBJ databases">
        <authorList>
            <person name="Chen Y."/>
            <person name="Shah S."/>
            <person name="Dougan E. K."/>
            <person name="Thang M."/>
            <person name="Chan C."/>
        </authorList>
    </citation>
    <scope>NUCLEOTIDE SEQUENCE [LARGE SCALE GENOMIC DNA]</scope>
</reference>
<evidence type="ECO:0000256" key="1">
    <source>
        <dbReference type="SAM" id="MobiDB-lite"/>
    </source>
</evidence>
<dbReference type="EMBL" id="CAXAMM010005313">
    <property type="protein sequence ID" value="CAK9006806.1"/>
    <property type="molecule type" value="Genomic_DNA"/>
</dbReference>
<feature type="region of interest" description="Disordered" evidence="1">
    <location>
        <begin position="411"/>
        <end position="472"/>
    </location>
</feature>
<evidence type="ECO:0008006" key="4">
    <source>
        <dbReference type="Google" id="ProtNLM"/>
    </source>
</evidence>
<proteinExistence type="predicted"/>
<name>A0ABP0IXI0_9DINO</name>
<gene>
    <name evidence="2" type="ORF">SCF082_LOCUS9186</name>
</gene>
<feature type="compositionally biased region" description="Polar residues" evidence="1">
    <location>
        <begin position="417"/>
        <end position="435"/>
    </location>
</feature>
<feature type="compositionally biased region" description="Basic and acidic residues" evidence="1">
    <location>
        <begin position="436"/>
        <end position="455"/>
    </location>
</feature>
<evidence type="ECO:0000313" key="3">
    <source>
        <dbReference type="Proteomes" id="UP001642464"/>
    </source>
</evidence>
<dbReference type="Proteomes" id="UP001642464">
    <property type="component" value="Unassembled WGS sequence"/>
</dbReference>
<evidence type="ECO:0000313" key="2">
    <source>
        <dbReference type="EMBL" id="CAK9006806.1"/>
    </source>
</evidence>
<accession>A0ABP0IXI0</accession>
<comment type="caution">
    <text evidence="2">The sequence shown here is derived from an EMBL/GenBank/DDBJ whole genome shotgun (WGS) entry which is preliminary data.</text>
</comment>
<protein>
    <recommendedName>
        <fullName evidence="4">Ribosome biogenesis protein NOP53</fullName>
    </recommendedName>
</protein>
<organism evidence="2 3">
    <name type="scientific">Durusdinium trenchii</name>
    <dbReference type="NCBI Taxonomy" id="1381693"/>
    <lineage>
        <taxon>Eukaryota</taxon>
        <taxon>Sar</taxon>
        <taxon>Alveolata</taxon>
        <taxon>Dinophyceae</taxon>
        <taxon>Suessiales</taxon>
        <taxon>Symbiodiniaceae</taxon>
        <taxon>Durusdinium</taxon>
    </lineage>
</organism>
<keyword evidence="3" id="KW-1185">Reference proteome</keyword>
<sequence>MVQDRQPHGEGKLSVQRKRRETLASDIAQKLLQCLDLDYVEATGSLFPRKCNLRRRSAKKFRFLKAHTGRVFTKRLSQDITRQVALGLPFRIPVDPKGGLEEHCRAQALLLQKLAKRCKRAFSEKMDAVETQPYDTSGIAEAIHEAPEQAGVEDEDESIEGTLVDESEAEACAPADAGWENAEDPNYIGEWTYDEEVYEDEWVNACTHPAVAEEEEAPFTETYVAEEYEVDWDDMYYCDGLWWSKTHQEWGYDPDAKQWTMVVDEAANAPCEAEPCEQVDCHTDSTLNMVEEIVWWLSNRSAEEPASKRRKVQKMLADLSKKYPYVGGKDGLSADVDLEVDGSEESYHEWIKQYRKQNSLWRASANGYLKCKGQKDGETITTPSPRLLVVPEHTPEPVARPYSKVALAASKRMEAQMKQTSSQANQLNKPGSKSVTETKAKKPESKPHAVKEKQKPLSLEPQPKKKKDLTTGPLYNAFQTYMAAQKEQGMSHKEALQSWMSSMEREKLLFGMSEAELKRRRFTS</sequence>